<dbReference type="ExpressionAtlas" id="M8C3Y8">
    <property type="expression patterns" value="baseline"/>
</dbReference>
<name>M8C3Y8_AEGTA</name>
<sequence length="141" mass="15611">MAFPGPPPMGCLPAERMGNRGDPGQCNEEYNAVARSFNAKLQQAVVPKLNKELPGLHLVYADTYDVLDAVVRKPSDYGFENADRGCCGTGMFEAGYFCSLSTSLLCTNPDKYVFFDAIHPTERMYNMLADKVMNTTLHVFL</sequence>
<dbReference type="EnsemblPlants" id="EMT28758">
    <property type="protein sequence ID" value="EMT28758"/>
    <property type="gene ID" value="F775_03815"/>
</dbReference>
<dbReference type="InterPro" id="IPR001087">
    <property type="entry name" value="GDSL"/>
</dbReference>
<evidence type="ECO:0000313" key="2">
    <source>
        <dbReference type="EnsemblPlants" id="EMT28758"/>
    </source>
</evidence>
<accession>M8C3Y8</accession>
<dbReference type="PANTHER" id="PTHR45642:SF12">
    <property type="entry name" value="OS09G0132900 PROTEIN"/>
    <property type="match status" value="1"/>
</dbReference>
<proteinExistence type="inferred from homology"/>
<dbReference type="Gene3D" id="3.40.50.1110">
    <property type="entry name" value="SGNH hydrolase"/>
    <property type="match status" value="1"/>
</dbReference>
<comment type="similarity">
    <text evidence="1">Belongs to the 'GDSL' lipolytic enzyme family.</text>
</comment>
<dbReference type="GO" id="GO:0016788">
    <property type="term" value="F:hydrolase activity, acting on ester bonds"/>
    <property type="evidence" value="ECO:0007669"/>
    <property type="project" value="InterPro"/>
</dbReference>
<organism evidence="2">
    <name type="scientific">Aegilops tauschii</name>
    <name type="common">Tausch's goatgrass</name>
    <name type="synonym">Aegilops squarrosa</name>
    <dbReference type="NCBI Taxonomy" id="37682"/>
    <lineage>
        <taxon>Eukaryota</taxon>
        <taxon>Viridiplantae</taxon>
        <taxon>Streptophyta</taxon>
        <taxon>Embryophyta</taxon>
        <taxon>Tracheophyta</taxon>
        <taxon>Spermatophyta</taxon>
        <taxon>Magnoliopsida</taxon>
        <taxon>Liliopsida</taxon>
        <taxon>Poales</taxon>
        <taxon>Poaceae</taxon>
        <taxon>BOP clade</taxon>
        <taxon>Pooideae</taxon>
        <taxon>Triticodae</taxon>
        <taxon>Triticeae</taxon>
        <taxon>Triticinae</taxon>
        <taxon>Aegilops</taxon>
    </lineage>
</organism>
<dbReference type="InterPro" id="IPR050592">
    <property type="entry name" value="GDSL_lipolytic_enzyme"/>
</dbReference>
<dbReference type="PANTHER" id="PTHR45642">
    <property type="entry name" value="GDSL ESTERASE/LIPASE EXL3"/>
    <property type="match status" value="1"/>
</dbReference>
<evidence type="ECO:0000256" key="1">
    <source>
        <dbReference type="ARBA" id="ARBA00008668"/>
    </source>
</evidence>
<dbReference type="InterPro" id="IPR036514">
    <property type="entry name" value="SGNH_hydro_sf"/>
</dbReference>
<reference evidence="2" key="1">
    <citation type="submission" date="2015-06" db="UniProtKB">
        <authorList>
            <consortium name="EnsemblPlants"/>
        </authorList>
    </citation>
    <scope>IDENTIFICATION</scope>
</reference>
<dbReference type="Pfam" id="PF00657">
    <property type="entry name" value="Lipase_GDSL"/>
    <property type="match status" value="1"/>
</dbReference>
<protein>
    <submittedName>
        <fullName evidence="2">GDSL esterase/lipase</fullName>
    </submittedName>
</protein>
<dbReference type="AlphaFoldDB" id="M8C3Y8"/>